<organism evidence="1 2">
    <name type="scientific">Funneliformis caledonium</name>
    <dbReference type="NCBI Taxonomy" id="1117310"/>
    <lineage>
        <taxon>Eukaryota</taxon>
        <taxon>Fungi</taxon>
        <taxon>Fungi incertae sedis</taxon>
        <taxon>Mucoromycota</taxon>
        <taxon>Glomeromycotina</taxon>
        <taxon>Glomeromycetes</taxon>
        <taxon>Glomerales</taxon>
        <taxon>Glomeraceae</taxon>
        <taxon>Funneliformis</taxon>
    </lineage>
</organism>
<gene>
    <name evidence="1" type="ORF">FCALED_LOCUS14457</name>
</gene>
<evidence type="ECO:0000313" key="2">
    <source>
        <dbReference type="Proteomes" id="UP000789570"/>
    </source>
</evidence>
<sequence length="281" mass="31994">MEFEKNIVNYLESKQSAEWSLIGVLRYLAENMEYTSESIEEIVDIFKRHLIGKSNDDNVKKAARNKANKLCESLKQTLTRTDINEFLDQQDVKFAKKHYATNVEKSVITDKIVVVKETSKIFAVDHNNEVIKNSIVEVVREEGVSAQVDGGNISIEQTTEGTQDEVKVDENEKMICVKSILEDSMTASTVEKATAEFFLKNFSTTTIMDLRPRTEFSLALDSKLQMEILHEIFDPIDNGYVTDEIHDFLVIFFNEDRSAGGWAEAIDDMTINNDDSKKPRS</sequence>
<proteinExistence type="predicted"/>
<dbReference type="AlphaFoldDB" id="A0A9N9I6Q8"/>
<comment type="caution">
    <text evidence="1">The sequence shown here is derived from an EMBL/GenBank/DDBJ whole genome shotgun (WGS) entry which is preliminary data.</text>
</comment>
<accession>A0A9N9I6Q8</accession>
<dbReference type="EMBL" id="CAJVPQ010010448">
    <property type="protein sequence ID" value="CAG8722443.1"/>
    <property type="molecule type" value="Genomic_DNA"/>
</dbReference>
<name>A0A9N9I6Q8_9GLOM</name>
<protein>
    <submittedName>
        <fullName evidence="1">12477_t:CDS:1</fullName>
    </submittedName>
</protein>
<dbReference type="Proteomes" id="UP000789570">
    <property type="component" value="Unassembled WGS sequence"/>
</dbReference>
<evidence type="ECO:0000313" key="1">
    <source>
        <dbReference type="EMBL" id="CAG8722443.1"/>
    </source>
</evidence>
<reference evidence="1" key="1">
    <citation type="submission" date="2021-06" db="EMBL/GenBank/DDBJ databases">
        <authorList>
            <person name="Kallberg Y."/>
            <person name="Tangrot J."/>
            <person name="Rosling A."/>
        </authorList>
    </citation>
    <scope>NUCLEOTIDE SEQUENCE</scope>
    <source>
        <strain evidence="1">UK204</strain>
    </source>
</reference>
<dbReference type="OrthoDB" id="2355448at2759"/>
<keyword evidence="2" id="KW-1185">Reference proteome</keyword>